<feature type="domain" description="DUF202" evidence="7">
    <location>
        <begin position="203"/>
        <end position="264"/>
    </location>
</feature>
<feature type="transmembrane region" description="Helical" evidence="6">
    <location>
        <begin position="236"/>
        <end position="256"/>
    </location>
</feature>
<sequence length="392" mass="41517">MTPARRTSDEHQSYCVLHGRHDSCMGVMNTPTMATTTTDHSPVSGGSGSGGGGRSGGRYTPSVAGSTTSARTLLPTGSGRTSASPSPPSTVSRSFLSQFLVVPWQRRPSSALYSPTSSTATLIPHHQHQKQQQQQQQQQQQPSSNAQMETQDQPSRNISPTGKVYMKRPKTKKFGGSGGKAAGGGGPSSSSSNSKGDGTRRALFSNERTFLHWIRFGILLGSLSLTLLNFGERDTLSYYVGTALLCTAMLALAYAASTFHYRDRLLTHKLSAQMLQMQLRKQISSEPGALTAARIADVAKKHGNGNGDGTAGPVTVINVEPRSGSSAAAALQAQIDNLKHKATTGVFYDRVGPTLLGGALIIAYGFNFYLSVVSPPKNMLTHATGTSIFGQV</sequence>
<proteinExistence type="predicted"/>
<name>A0A9P6U1U4_9FUNG</name>
<feature type="compositionally biased region" description="Gly residues" evidence="5">
    <location>
        <begin position="175"/>
        <end position="187"/>
    </location>
</feature>
<feature type="compositionally biased region" description="Gly residues" evidence="5">
    <location>
        <begin position="45"/>
        <end position="56"/>
    </location>
</feature>
<comment type="caution">
    <text evidence="8">The sequence shown here is derived from an EMBL/GenBank/DDBJ whole genome shotgun (WGS) entry which is preliminary data.</text>
</comment>
<reference evidence="8" key="1">
    <citation type="journal article" date="2020" name="Fungal Divers.">
        <title>Resolving the Mortierellaceae phylogeny through synthesis of multi-gene phylogenetics and phylogenomics.</title>
        <authorList>
            <person name="Vandepol N."/>
            <person name="Liber J."/>
            <person name="Desiro A."/>
            <person name="Na H."/>
            <person name="Kennedy M."/>
            <person name="Barry K."/>
            <person name="Grigoriev I.V."/>
            <person name="Miller A.N."/>
            <person name="O'Donnell K."/>
            <person name="Stajich J.E."/>
            <person name="Bonito G."/>
        </authorList>
    </citation>
    <scope>NUCLEOTIDE SEQUENCE</scope>
    <source>
        <strain evidence="8">BC1065</strain>
    </source>
</reference>
<comment type="subcellular location">
    <subcellularLocation>
        <location evidence="1">Endomembrane system</location>
        <topology evidence="1">Multi-pass membrane protein</topology>
    </subcellularLocation>
</comment>
<evidence type="ECO:0000256" key="3">
    <source>
        <dbReference type="ARBA" id="ARBA00022989"/>
    </source>
</evidence>
<evidence type="ECO:0000313" key="9">
    <source>
        <dbReference type="Proteomes" id="UP000807716"/>
    </source>
</evidence>
<feature type="region of interest" description="Disordered" evidence="5">
    <location>
        <begin position="122"/>
        <end position="200"/>
    </location>
</feature>
<gene>
    <name evidence="8" type="ORF">DFQ27_005439</name>
</gene>
<evidence type="ECO:0000259" key="7">
    <source>
        <dbReference type="Pfam" id="PF02656"/>
    </source>
</evidence>
<dbReference type="EMBL" id="JAAAJB010000388">
    <property type="protein sequence ID" value="KAG0256874.1"/>
    <property type="molecule type" value="Genomic_DNA"/>
</dbReference>
<evidence type="ECO:0000256" key="2">
    <source>
        <dbReference type="ARBA" id="ARBA00022692"/>
    </source>
</evidence>
<dbReference type="OrthoDB" id="2445413at2759"/>
<dbReference type="InterPro" id="IPR003807">
    <property type="entry name" value="DUF202"/>
</dbReference>
<dbReference type="Pfam" id="PF02656">
    <property type="entry name" value="DUF202"/>
    <property type="match status" value="1"/>
</dbReference>
<keyword evidence="9" id="KW-1185">Reference proteome</keyword>
<keyword evidence="2 6" id="KW-0812">Transmembrane</keyword>
<feature type="transmembrane region" description="Helical" evidence="6">
    <location>
        <begin position="210"/>
        <end position="230"/>
    </location>
</feature>
<evidence type="ECO:0000256" key="4">
    <source>
        <dbReference type="ARBA" id="ARBA00023136"/>
    </source>
</evidence>
<protein>
    <recommendedName>
        <fullName evidence="7">DUF202 domain-containing protein</fullName>
    </recommendedName>
</protein>
<dbReference type="PANTHER" id="PTHR46140:SF1">
    <property type="entry name" value="VACUOLAR TRANSPORTER CHAPERONE COMPLEX SUBUNIT 4-RELATED"/>
    <property type="match status" value="1"/>
</dbReference>
<dbReference type="AlphaFoldDB" id="A0A9P6U1U4"/>
<evidence type="ECO:0000313" key="8">
    <source>
        <dbReference type="EMBL" id="KAG0256874.1"/>
    </source>
</evidence>
<feature type="compositionally biased region" description="Low complexity" evidence="5">
    <location>
        <begin position="130"/>
        <end position="141"/>
    </location>
</feature>
<organism evidence="8 9">
    <name type="scientific">Actinomortierella ambigua</name>
    <dbReference type="NCBI Taxonomy" id="1343610"/>
    <lineage>
        <taxon>Eukaryota</taxon>
        <taxon>Fungi</taxon>
        <taxon>Fungi incertae sedis</taxon>
        <taxon>Mucoromycota</taxon>
        <taxon>Mortierellomycotina</taxon>
        <taxon>Mortierellomycetes</taxon>
        <taxon>Mortierellales</taxon>
        <taxon>Mortierellaceae</taxon>
        <taxon>Actinomortierella</taxon>
    </lineage>
</organism>
<evidence type="ECO:0000256" key="5">
    <source>
        <dbReference type="SAM" id="MobiDB-lite"/>
    </source>
</evidence>
<feature type="compositionally biased region" description="Polar residues" evidence="5">
    <location>
        <begin position="142"/>
        <end position="160"/>
    </location>
</feature>
<dbReference type="InterPro" id="IPR051572">
    <property type="entry name" value="VTC_Complex_Subunit"/>
</dbReference>
<feature type="compositionally biased region" description="Low complexity" evidence="5">
    <location>
        <begin position="75"/>
        <end position="92"/>
    </location>
</feature>
<evidence type="ECO:0000256" key="1">
    <source>
        <dbReference type="ARBA" id="ARBA00004127"/>
    </source>
</evidence>
<evidence type="ECO:0000256" key="6">
    <source>
        <dbReference type="SAM" id="Phobius"/>
    </source>
</evidence>
<feature type="region of interest" description="Disordered" evidence="5">
    <location>
        <begin position="28"/>
        <end position="92"/>
    </location>
</feature>
<keyword evidence="3 6" id="KW-1133">Transmembrane helix</keyword>
<dbReference type="PANTHER" id="PTHR46140">
    <property type="entry name" value="VACUOLAR TRANSPORTER CHAPERONE 1-RELATED"/>
    <property type="match status" value="1"/>
</dbReference>
<feature type="transmembrane region" description="Helical" evidence="6">
    <location>
        <begin position="351"/>
        <end position="370"/>
    </location>
</feature>
<accession>A0A9P6U1U4</accession>
<dbReference type="GO" id="GO:0012505">
    <property type="term" value="C:endomembrane system"/>
    <property type="evidence" value="ECO:0007669"/>
    <property type="project" value="UniProtKB-SubCell"/>
</dbReference>
<keyword evidence="4 6" id="KW-0472">Membrane</keyword>
<dbReference type="Proteomes" id="UP000807716">
    <property type="component" value="Unassembled WGS sequence"/>
</dbReference>